<evidence type="ECO:0000256" key="11">
    <source>
        <dbReference type="ARBA" id="ARBA00023204"/>
    </source>
</evidence>
<evidence type="ECO:0000256" key="15">
    <source>
        <dbReference type="SAM" id="MobiDB-lite"/>
    </source>
</evidence>
<evidence type="ECO:0000256" key="7">
    <source>
        <dbReference type="ARBA" id="ARBA00022771"/>
    </source>
</evidence>
<evidence type="ECO:0000313" key="17">
    <source>
        <dbReference type="Proteomes" id="UP000298138"/>
    </source>
</evidence>
<sequence>MDRVDATARYTAVNGDDKPSLLVVILDTNPFAWSRLSDSLPLQTALSHVLLFINAHLAFSHANRVAVIASHTNSATFLYPTPPSPASPENPDGIDATEDLGDPYRDANKYRPFSQVETAVHKNLQRLLSSTTPDSLAFLTAHNGGGETMMAGALSLALTYISKTCSASSLMSDPVSGPAPGASLDPTNPSAGTGVGGGDMTGRIMVISVSGDLASQYVAVMNSIFAAQRARVPIDIAKISGDTVFLQQASDSTGGVYMQLERPQALLQYLLSCFMPDPATRRHLIPPNQVNVDFRAACFCHKRVVDIGFVCSICLSNRIKTTRNILHFTVLTHTSHTHIYDILPTPNHTTIDLQTPPLPHFSWPITLPKALTFFFKKKTTIQTIH</sequence>
<comment type="similarity">
    <text evidence="3 14">Belongs to the TFB4 family.</text>
</comment>
<keyword evidence="9 14" id="KW-0805">Transcription regulation</keyword>
<evidence type="ECO:0000313" key="16">
    <source>
        <dbReference type="EMBL" id="TGZ83864.1"/>
    </source>
</evidence>
<comment type="subunit">
    <text evidence="14">Component of the 7-subunit TFIIH core complex composed of XPB/SSL2, XPD/RAD3, SSL1, TFB1, TFB2, TFB4 and TFB5, which is active in NER. The core complex associates with the 3-subunit CTD-kinase module TFIIK composed of CCL1, KIN28 and TFB3 to form the 10-subunit holoenzyme (holo-TFIIH) active in transcription.</text>
</comment>
<feature type="region of interest" description="Disordered" evidence="15">
    <location>
        <begin position="172"/>
        <end position="196"/>
    </location>
</feature>
<gene>
    <name evidence="16" type="ORF">EX30DRAFT_338464</name>
</gene>
<dbReference type="GO" id="GO:0005675">
    <property type="term" value="C:transcription factor TFIIH holo complex"/>
    <property type="evidence" value="ECO:0007669"/>
    <property type="project" value="UniProtKB-UniRule"/>
</dbReference>
<evidence type="ECO:0000256" key="9">
    <source>
        <dbReference type="ARBA" id="ARBA00023015"/>
    </source>
</evidence>
<dbReference type="GO" id="GO:0006289">
    <property type="term" value="P:nucleotide-excision repair"/>
    <property type="evidence" value="ECO:0007669"/>
    <property type="project" value="UniProtKB-UniRule"/>
</dbReference>
<evidence type="ECO:0000256" key="8">
    <source>
        <dbReference type="ARBA" id="ARBA00022833"/>
    </source>
</evidence>
<evidence type="ECO:0000256" key="3">
    <source>
        <dbReference type="ARBA" id="ARBA00005273"/>
    </source>
</evidence>
<evidence type="ECO:0000256" key="12">
    <source>
        <dbReference type="ARBA" id="ARBA00023242"/>
    </source>
</evidence>
<evidence type="ECO:0000256" key="10">
    <source>
        <dbReference type="ARBA" id="ARBA00023163"/>
    </source>
</evidence>
<evidence type="ECO:0000256" key="4">
    <source>
        <dbReference type="ARBA" id="ARBA00021280"/>
    </source>
</evidence>
<dbReference type="EMBL" id="ML220113">
    <property type="protein sequence ID" value="TGZ83864.1"/>
    <property type="molecule type" value="Genomic_DNA"/>
</dbReference>
<proteinExistence type="inferred from homology"/>
<evidence type="ECO:0000256" key="14">
    <source>
        <dbReference type="RuleBase" id="RU368090"/>
    </source>
</evidence>
<dbReference type="GO" id="GO:0008270">
    <property type="term" value="F:zinc ion binding"/>
    <property type="evidence" value="ECO:0007669"/>
    <property type="project" value="UniProtKB-KW"/>
</dbReference>
<evidence type="ECO:0000256" key="6">
    <source>
        <dbReference type="ARBA" id="ARBA00022763"/>
    </source>
</evidence>
<reference evidence="16 17" key="1">
    <citation type="submission" date="2019-04" db="EMBL/GenBank/DDBJ databases">
        <title>Comparative genomics and transcriptomics to analyze fruiting body development in filamentous ascomycetes.</title>
        <authorList>
            <consortium name="DOE Joint Genome Institute"/>
            <person name="Lutkenhaus R."/>
            <person name="Traeger S."/>
            <person name="Breuer J."/>
            <person name="Kuo A."/>
            <person name="Lipzen A."/>
            <person name="Pangilinan J."/>
            <person name="Dilworth D."/>
            <person name="Sandor L."/>
            <person name="Poggeler S."/>
            <person name="Barry K."/>
            <person name="Grigoriev I.V."/>
            <person name="Nowrousian M."/>
        </authorList>
    </citation>
    <scope>NUCLEOTIDE SEQUENCE [LARGE SCALE GENOMIC DNA]</scope>
    <source>
        <strain evidence="16 17">CBS 389.68</strain>
    </source>
</reference>
<keyword evidence="7 14" id="KW-0863">Zinc-finger</keyword>
<dbReference type="FunCoup" id="A0A4S2N4F1">
    <property type="interactions" value="1143"/>
</dbReference>
<keyword evidence="11 14" id="KW-0234">DNA repair</keyword>
<evidence type="ECO:0000256" key="1">
    <source>
        <dbReference type="ARBA" id="ARBA00002817"/>
    </source>
</evidence>
<dbReference type="AlphaFoldDB" id="A0A4S2N4F1"/>
<dbReference type="Pfam" id="PF03850">
    <property type="entry name" value="Tfb4"/>
    <property type="match status" value="1"/>
</dbReference>
<evidence type="ECO:0000256" key="5">
    <source>
        <dbReference type="ARBA" id="ARBA00022723"/>
    </source>
</evidence>
<dbReference type="OrthoDB" id="17307at2759"/>
<keyword evidence="8 14" id="KW-0862">Zinc</keyword>
<dbReference type="Gene3D" id="3.40.50.410">
    <property type="entry name" value="von Willebrand factor, type A domain"/>
    <property type="match status" value="1"/>
</dbReference>
<dbReference type="STRING" id="341454.A0A4S2N4F1"/>
<comment type="function">
    <text evidence="1 14">Component of the general transcription and DNA repair factor IIH (TFIIH) core complex, which is involved in general and transcription-coupled nucleotide excision repair (NER) of damaged DNA and, when complexed to TFIIK, in RNA transcription by RNA polymerase II. In NER, TFIIH acts by opening DNA around the lesion to allow the excision of the damaged oligonucleotide and its replacement by a new DNA fragment. In transcription, TFIIH has an essential role in transcription initiation. When the pre-initiation complex (PIC) has been established, TFIIH is required for promoter opening and promoter escape. Phosphorylation of the C-terminal tail (CTD) of the largest subunit of RNA polymerase II by the kinase module TFIIK controls the initiation of transcription.</text>
</comment>
<organism evidence="16 17">
    <name type="scientific">Ascodesmis nigricans</name>
    <dbReference type="NCBI Taxonomy" id="341454"/>
    <lineage>
        <taxon>Eukaryota</taxon>
        <taxon>Fungi</taxon>
        <taxon>Dikarya</taxon>
        <taxon>Ascomycota</taxon>
        <taxon>Pezizomycotina</taxon>
        <taxon>Pezizomycetes</taxon>
        <taxon>Pezizales</taxon>
        <taxon>Ascodesmidaceae</taxon>
        <taxon>Ascodesmis</taxon>
    </lineage>
</organism>
<keyword evidence="17" id="KW-1185">Reference proteome</keyword>
<evidence type="ECO:0000256" key="13">
    <source>
        <dbReference type="ARBA" id="ARBA00033341"/>
    </source>
</evidence>
<dbReference type="PANTHER" id="PTHR12831">
    <property type="entry name" value="TRANSCRIPTION INITIATION FACTOR IIH TFIIH , POLYPEPTIDE 3-RELATED"/>
    <property type="match status" value="1"/>
</dbReference>
<keyword evidence="6 14" id="KW-0227">DNA damage</keyword>
<protein>
    <recommendedName>
        <fullName evidence="4 14">General transcription and DNA repair factor IIH subunit TFB4</fullName>
        <shortName evidence="14">TFIIH subunit TFB4</shortName>
    </recommendedName>
    <alternativeName>
        <fullName evidence="13 14">RNA polymerase II transcription factor B subunit 4</fullName>
    </alternativeName>
</protein>
<keyword evidence="5 14" id="KW-0479">Metal-binding</keyword>
<name>A0A4S2N4F1_9PEZI</name>
<keyword evidence="12 14" id="KW-0539">Nucleus</keyword>
<comment type="subcellular location">
    <subcellularLocation>
        <location evidence="2 14">Nucleus</location>
    </subcellularLocation>
</comment>
<dbReference type="InterPro" id="IPR004600">
    <property type="entry name" value="TFIIH_Tfb4/GTF2H3"/>
</dbReference>
<dbReference type="GO" id="GO:0000439">
    <property type="term" value="C:transcription factor TFIIH core complex"/>
    <property type="evidence" value="ECO:0007669"/>
    <property type="project" value="UniProtKB-UniRule"/>
</dbReference>
<dbReference type="Proteomes" id="UP000298138">
    <property type="component" value="Unassembled WGS sequence"/>
</dbReference>
<evidence type="ECO:0000256" key="2">
    <source>
        <dbReference type="ARBA" id="ARBA00004123"/>
    </source>
</evidence>
<dbReference type="InParanoid" id="A0A4S2N4F1"/>
<accession>A0A4S2N4F1</accession>
<dbReference type="PANTHER" id="PTHR12831:SF0">
    <property type="entry name" value="GENERAL TRANSCRIPTION FACTOR IIH SUBUNIT 3"/>
    <property type="match status" value="1"/>
</dbReference>
<keyword evidence="10 14" id="KW-0804">Transcription</keyword>
<dbReference type="InterPro" id="IPR036465">
    <property type="entry name" value="vWFA_dom_sf"/>
</dbReference>
<dbReference type="GO" id="GO:0006355">
    <property type="term" value="P:regulation of DNA-templated transcription"/>
    <property type="evidence" value="ECO:0007669"/>
    <property type="project" value="InterPro"/>
</dbReference>